<name>A0A4Y2U450_ARAVE</name>
<evidence type="ECO:0000313" key="1">
    <source>
        <dbReference type="EMBL" id="GBO06440.1"/>
    </source>
</evidence>
<protein>
    <submittedName>
        <fullName evidence="1">Uncharacterized protein</fullName>
    </submittedName>
</protein>
<reference evidence="1 2" key="1">
    <citation type="journal article" date="2019" name="Sci. Rep.">
        <title>Orb-weaving spider Araneus ventricosus genome elucidates the spidroin gene catalogue.</title>
        <authorList>
            <person name="Kono N."/>
            <person name="Nakamura H."/>
            <person name="Ohtoshi R."/>
            <person name="Moran D.A.P."/>
            <person name="Shinohara A."/>
            <person name="Yoshida Y."/>
            <person name="Fujiwara M."/>
            <person name="Mori M."/>
            <person name="Tomita M."/>
            <person name="Arakawa K."/>
        </authorList>
    </citation>
    <scope>NUCLEOTIDE SEQUENCE [LARGE SCALE GENOMIC DNA]</scope>
</reference>
<dbReference type="EMBL" id="BGPR01032764">
    <property type="protein sequence ID" value="GBO06440.1"/>
    <property type="molecule type" value="Genomic_DNA"/>
</dbReference>
<organism evidence="1 2">
    <name type="scientific">Araneus ventricosus</name>
    <name type="common">Orbweaver spider</name>
    <name type="synonym">Epeira ventricosa</name>
    <dbReference type="NCBI Taxonomy" id="182803"/>
    <lineage>
        <taxon>Eukaryota</taxon>
        <taxon>Metazoa</taxon>
        <taxon>Ecdysozoa</taxon>
        <taxon>Arthropoda</taxon>
        <taxon>Chelicerata</taxon>
        <taxon>Arachnida</taxon>
        <taxon>Araneae</taxon>
        <taxon>Araneomorphae</taxon>
        <taxon>Entelegynae</taxon>
        <taxon>Araneoidea</taxon>
        <taxon>Araneidae</taxon>
        <taxon>Araneus</taxon>
    </lineage>
</organism>
<dbReference type="Proteomes" id="UP000499080">
    <property type="component" value="Unassembled WGS sequence"/>
</dbReference>
<gene>
    <name evidence="1" type="ORF">AVEN_215369_1</name>
</gene>
<dbReference type="AlphaFoldDB" id="A0A4Y2U450"/>
<sequence>MASRIDAPAKYELLMLFVFFKQKEILPQRVEYTVKTLRVTMLCVNGAGNLKTGEPPFMMKRDASLSQQKILLTSCLQLLEQYKCNVFDRPAYSPDLATSDFHL</sequence>
<keyword evidence="2" id="KW-1185">Reference proteome</keyword>
<accession>A0A4Y2U450</accession>
<evidence type="ECO:0000313" key="2">
    <source>
        <dbReference type="Proteomes" id="UP000499080"/>
    </source>
</evidence>
<proteinExistence type="predicted"/>
<comment type="caution">
    <text evidence="1">The sequence shown here is derived from an EMBL/GenBank/DDBJ whole genome shotgun (WGS) entry which is preliminary data.</text>
</comment>